<reference evidence="2" key="2">
    <citation type="submission" date="2014-05" db="EMBL/GenBank/DDBJ databases">
        <title>The genome and life-stage specific transcriptomes of Globodera pallida elucidate key aspects of plant parasitism by a cyst nematode.</title>
        <authorList>
            <person name="Cotton J.A."/>
            <person name="Lilley C.J."/>
            <person name="Jones L.M."/>
            <person name="Kikuchi T."/>
            <person name="Reid A.J."/>
            <person name="Thorpe P."/>
            <person name="Tsai I.J."/>
            <person name="Beasley H."/>
            <person name="Blok V."/>
            <person name="Cock P.J.A."/>
            <person name="Van den Akker S.E."/>
            <person name="Holroyd N."/>
            <person name="Hunt M."/>
            <person name="Mantelin S."/>
            <person name="Naghra H."/>
            <person name="Pain A."/>
            <person name="Palomares-Rius J.E."/>
            <person name="Zarowiecki M."/>
            <person name="Berriman M."/>
            <person name="Jones J.T."/>
            <person name="Urwin P.E."/>
        </authorList>
    </citation>
    <scope>NUCLEOTIDE SEQUENCE [LARGE SCALE GENOMIC DNA]</scope>
    <source>
        <strain evidence="2">Lindley</strain>
    </source>
</reference>
<protein>
    <submittedName>
        <fullName evidence="3">UBA domain-containing protein</fullName>
    </submittedName>
</protein>
<organism evidence="2 3">
    <name type="scientific">Globodera pallida</name>
    <name type="common">Potato cyst nematode worm</name>
    <name type="synonym">Heterodera pallida</name>
    <dbReference type="NCBI Taxonomy" id="36090"/>
    <lineage>
        <taxon>Eukaryota</taxon>
        <taxon>Metazoa</taxon>
        <taxon>Ecdysozoa</taxon>
        <taxon>Nematoda</taxon>
        <taxon>Chromadorea</taxon>
        <taxon>Rhabditida</taxon>
        <taxon>Tylenchina</taxon>
        <taxon>Tylenchomorpha</taxon>
        <taxon>Tylenchoidea</taxon>
        <taxon>Heteroderidae</taxon>
        <taxon>Heteroderinae</taxon>
        <taxon>Globodera</taxon>
    </lineage>
</organism>
<reference evidence="2" key="1">
    <citation type="submission" date="2013-12" db="EMBL/GenBank/DDBJ databases">
        <authorList>
            <person name="Aslett M."/>
        </authorList>
    </citation>
    <scope>NUCLEOTIDE SEQUENCE [LARGE SCALE GENOMIC DNA]</scope>
    <source>
        <strain evidence="2">Lindley</strain>
    </source>
</reference>
<sequence>MDLETWSKSQAVKLNQQNAVVSQLAQMAPHRRNQLARDMANGNSTAANELVARLMRDLSATQHGMMAFPHLALMADPQLQTMPPTDPAMWAAMRTSPTGFSSSSTMSTMNELNSSTDLSPAASASPALQAELIPQSLRLQMAQQRQLLLNGGGLPPMANVFQPGTAFNAPGTFGQSNLGQFGFSSPFRSDRLQNLNSAQIPRNPFVSNGGDSSDVSRPNSLFTSSLPSGGTQTQITPFSQSFLSSNSAKSGVNNELERTLSDAAGVGRLASTGREPFRDVGSLSNGKGFVDDVTMDDTFGRRTAAAAGAHQREETKKTFRRWTGN</sequence>
<evidence type="ECO:0000313" key="2">
    <source>
        <dbReference type="Proteomes" id="UP000050741"/>
    </source>
</evidence>
<keyword evidence="2" id="KW-1185">Reference proteome</keyword>
<proteinExistence type="predicted"/>
<name>A0A183BT45_GLOPA</name>
<feature type="region of interest" description="Disordered" evidence="1">
    <location>
        <begin position="304"/>
        <end position="325"/>
    </location>
</feature>
<dbReference type="AlphaFoldDB" id="A0A183BT45"/>
<evidence type="ECO:0000256" key="1">
    <source>
        <dbReference type="SAM" id="MobiDB-lite"/>
    </source>
</evidence>
<feature type="region of interest" description="Disordered" evidence="1">
    <location>
        <begin position="200"/>
        <end position="233"/>
    </location>
</feature>
<evidence type="ECO:0000313" key="3">
    <source>
        <dbReference type="WBParaSite" id="GPLIN_000378100"/>
    </source>
</evidence>
<dbReference type="Proteomes" id="UP000050741">
    <property type="component" value="Unassembled WGS sequence"/>
</dbReference>
<dbReference type="WBParaSite" id="GPLIN_000378100">
    <property type="protein sequence ID" value="GPLIN_000378100"/>
    <property type="gene ID" value="GPLIN_000378100"/>
</dbReference>
<feature type="region of interest" description="Disordered" evidence="1">
    <location>
        <begin position="101"/>
        <end position="121"/>
    </location>
</feature>
<accession>A0A183BT45</accession>
<reference evidence="3" key="3">
    <citation type="submission" date="2016-06" db="UniProtKB">
        <authorList>
            <consortium name="WormBaseParasite"/>
        </authorList>
    </citation>
    <scope>IDENTIFICATION</scope>
</reference>